<evidence type="ECO:0000256" key="1">
    <source>
        <dbReference type="SAM" id="Phobius"/>
    </source>
</evidence>
<feature type="transmembrane region" description="Helical" evidence="1">
    <location>
        <begin position="163"/>
        <end position="186"/>
    </location>
</feature>
<comment type="caution">
    <text evidence="2">The sequence shown here is derived from an EMBL/GenBank/DDBJ whole genome shotgun (WGS) entry which is preliminary data.</text>
</comment>
<accession>A0ABT0Y624</accession>
<dbReference type="Pfam" id="PF19700">
    <property type="entry name" value="DUF6198"/>
    <property type="match status" value="1"/>
</dbReference>
<feature type="transmembrane region" description="Helical" evidence="1">
    <location>
        <begin position="53"/>
        <end position="73"/>
    </location>
</feature>
<keyword evidence="1" id="KW-1133">Transmembrane helix</keyword>
<dbReference type="RefSeq" id="WP_251801264.1">
    <property type="nucleotide sequence ID" value="NZ_JAMQOL010000041.1"/>
</dbReference>
<evidence type="ECO:0008006" key="4">
    <source>
        <dbReference type="Google" id="ProtNLM"/>
    </source>
</evidence>
<reference evidence="2 3" key="1">
    <citation type="submission" date="2022-06" db="EMBL/GenBank/DDBJ databases">
        <title>Actinoplanes abujensis sp. nov., isolated from Nigerian arid soil.</title>
        <authorList>
            <person name="Ding P."/>
        </authorList>
    </citation>
    <scope>NUCLEOTIDE SEQUENCE [LARGE SCALE GENOMIC DNA]</scope>
    <source>
        <strain evidence="3">TRM88002</strain>
    </source>
</reference>
<protein>
    <recommendedName>
        <fullName evidence="4">Membrane protein YczE</fullName>
    </recommendedName>
</protein>
<dbReference type="EMBL" id="JAMQOL010000041">
    <property type="protein sequence ID" value="MCM4081475.1"/>
    <property type="molecule type" value="Genomic_DNA"/>
</dbReference>
<dbReference type="Proteomes" id="UP001523216">
    <property type="component" value="Unassembled WGS sequence"/>
</dbReference>
<gene>
    <name evidence="2" type="ORF">LXN57_28260</name>
</gene>
<sequence>MALSDNRDRRLVRRTVQLFAGLVLYGVSMAFMVESALGLNPWDVFHQGLSKVTGISFGLVVILLGIPILLLWIPLRQRPGFGTLANLVVVGFAVDAALHVLPAGGTIPARVCYLVGGILLNGLATGLYIGSRFGPGPRDGLMTGLVGRFPRLSVRLVRTSIELLVLGVGFLLGGTVGIGTVAYALAIGPLVHVFLPWCTVGGGEPRAEIHKGLSGLRR</sequence>
<evidence type="ECO:0000313" key="2">
    <source>
        <dbReference type="EMBL" id="MCM4081475.1"/>
    </source>
</evidence>
<organism evidence="2 3">
    <name type="scientific">Paractinoplanes hotanensis</name>
    <dbReference type="NCBI Taxonomy" id="2906497"/>
    <lineage>
        <taxon>Bacteria</taxon>
        <taxon>Bacillati</taxon>
        <taxon>Actinomycetota</taxon>
        <taxon>Actinomycetes</taxon>
        <taxon>Micromonosporales</taxon>
        <taxon>Micromonosporaceae</taxon>
        <taxon>Paractinoplanes</taxon>
    </lineage>
</organism>
<feature type="transmembrane region" description="Helical" evidence="1">
    <location>
        <begin position="107"/>
        <end position="129"/>
    </location>
</feature>
<evidence type="ECO:0000313" key="3">
    <source>
        <dbReference type="Proteomes" id="UP001523216"/>
    </source>
</evidence>
<name>A0ABT0Y624_9ACTN</name>
<dbReference type="PANTHER" id="PTHR40078:SF1">
    <property type="entry name" value="INTEGRAL MEMBRANE PROTEIN"/>
    <property type="match status" value="1"/>
</dbReference>
<proteinExistence type="predicted"/>
<dbReference type="PANTHER" id="PTHR40078">
    <property type="entry name" value="INTEGRAL MEMBRANE PROTEIN-RELATED"/>
    <property type="match status" value="1"/>
</dbReference>
<keyword evidence="1" id="KW-0472">Membrane</keyword>
<dbReference type="InterPro" id="IPR038750">
    <property type="entry name" value="YczE/YyaS-like"/>
</dbReference>
<keyword evidence="1" id="KW-0812">Transmembrane</keyword>
<feature type="transmembrane region" description="Helical" evidence="1">
    <location>
        <begin position="12"/>
        <end position="33"/>
    </location>
</feature>
<keyword evidence="3" id="KW-1185">Reference proteome</keyword>
<feature type="transmembrane region" description="Helical" evidence="1">
    <location>
        <begin position="80"/>
        <end position="101"/>
    </location>
</feature>